<organism evidence="2 3">
    <name type="scientific">Pedobacter fastidiosus</name>
    <dbReference type="NCBI Taxonomy" id="2765361"/>
    <lineage>
        <taxon>Bacteria</taxon>
        <taxon>Pseudomonadati</taxon>
        <taxon>Bacteroidota</taxon>
        <taxon>Sphingobacteriia</taxon>
        <taxon>Sphingobacteriales</taxon>
        <taxon>Sphingobacteriaceae</taxon>
        <taxon>Pedobacter</taxon>
    </lineage>
</organism>
<name>A0ABR7KVQ3_9SPHI</name>
<keyword evidence="3" id="KW-1185">Reference proteome</keyword>
<accession>A0ABR7KVQ3</accession>
<keyword evidence="2" id="KW-0489">Methyltransferase</keyword>
<dbReference type="GO" id="GO:0008168">
    <property type="term" value="F:methyltransferase activity"/>
    <property type="evidence" value="ECO:0007669"/>
    <property type="project" value="UniProtKB-KW"/>
</dbReference>
<feature type="domain" description="Methyltransferase FkbM" evidence="1">
    <location>
        <begin position="34"/>
        <end position="194"/>
    </location>
</feature>
<proteinExistence type="predicted"/>
<dbReference type="GO" id="GO:0032259">
    <property type="term" value="P:methylation"/>
    <property type="evidence" value="ECO:0007669"/>
    <property type="project" value="UniProtKB-KW"/>
</dbReference>
<dbReference type="RefSeq" id="WP_187072611.1">
    <property type="nucleotide sequence ID" value="NZ_JACRYL010000017.1"/>
</dbReference>
<dbReference type="SUPFAM" id="SSF53335">
    <property type="entry name" value="S-adenosyl-L-methionine-dependent methyltransferases"/>
    <property type="match status" value="1"/>
</dbReference>
<dbReference type="Pfam" id="PF05050">
    <property type="entry name" value="Methyltransf_21"/>
    <property type="match status" value="1"/>
</dbReference>
<sequence length="295" mass="34614">MFPEILSQSIINKLTEYFDPTKKGFAIEIGIGTDNFYCVEYKKSGLKCIAIDPIPHQPFVNIARELNINFEKVCIYDFEGEITFYSNELTDLSSINENWWGIDKKNKQNVQAILFQTLLDKYSIINITFLKVDTEGTEFEILKQLEGINPTRLPCIIEFEYGGGGLKKNGINGWSHEYFNKVIKILHILKRLGYEQGLILESNEIENLFFDVNKVTSFESLFKNHFEYGNLIIFKKKISKTEEVQEIISKIQTYELKKKYDQLIIENQNLHAKYIKTKYLRRLIHKAKNLFKKYD</sequence>
<gene>
    <name evidence="2" type="ORF">H7U22_17310</name>
</gene>
<dbReference type="Proteomes" id="UP000652755">
    <property type="component" value="Unassembled WGS sequence"/>
</dbReference>
<evidence type="ECO:0000313" key="3">
    <source>
        <dbReference type="Proteomes" id="UP000652755"/>
    </source>
</evidence>
<keyword evidence="2" id="KW-0808">Transferase</keyword>
<reference evidence="2 3" key="1">
    <citation type="submission" date="2020-08" db="EMBL/GenBank/DDBJ databases">
        <authorList>
            <person name="Sun Q."/>
            <person name="Inoue M."/>
        </authorList>
    </citation>
    <scope>NUCLEOTIDE SEQUENCE [LARGE SCALE GENOMIC DNA]</scope>
    <source>
        <strain evidence="2 3">CCM 8938</strain>
    </source>
</reference>
<protein>
    <submittedName>
        <fullName evidence="2">FkbM family methyltransferase</fullName>
    </submittedName>
</protein>
<dbReference type="EMBL" id="JACRYL010000017">
    <property type="protein sequence ID" value="MBC6112184.1"/>
    <property type="molecule type" value="Genomic_DNA"/>
</dbReference>
<dbReference type="InterPro" id="IPR006342">
    <property type="entry name" value="FkbM_mtfrase"/>
</dbReference>
<dbReference type="NCBIfam" id="TIGR01444">
    <property type="entry name" value="fkbM_fam"/>
    <property type="match status" value="1"/>
</dbReference>
<dbReference type="InterPro" id="IPR029063">
    <property type="entry name" value="SAM-dependent_MTases_sf"/>
</dbReference>
<evidence type="ECO:0000259" key="1">
    <source>
        <dbReference type="Pfam" id="PF05050"/>
    </source>
</evidence>
<comment type="caution">
    <text evidence="2">The sequence shown here is derived from an EMBL/GenBank/DDBJ whole genome shotgun (WGS) entry which is preliminary data.</text>
</comment>
<evidence type="ECO:0000313" key="2">
    <source>
        <dbReference type="EMBL" id="MBC6112184.1"/>
    </source>
</evidence>
<dbReference type="Gene3D" id="3.40.50.150">
    <property type="entry name" value="Vaccinia Virus protein VP39"/>
    <property type="match status" value="1"/>
</dbReference>